<comment type="caution">
    <text evidence="1">The sequence shown here is derived from an EMBL/GenBank/DDBJ whole genome shotgun (WGS) entry which is preliminary data.</text>
</comment>
<proteinExistence type="predicted"/>
<reference evidence="1 2" key="1">
    <citation type="journal article" date="2022" name="DNA Res.">
        <title>Chromosomal-level genome assembly of the orchid tree Bauhinia variegata (Leguminosae; Cercidoideae) supports the allotetraploid origin hypothesis of Bauhinia.</title>
        <authorList>
            <person name="Zhong Y."/>
            <person name="Chen Y."/>
            <person name="Zheng D."/>
            <person name="Pang J."/>
            <person name="Liu Y."/>
            <person name="Luo S."/>
            <person name="Meng S."/>
            <person name="Qian L."/>
            <person name="Wei D."/>
            <person name="Dai S."/>
            <person name="Zhou R."/>
        </authorList>
    </citation>
    <scope>NUCLEOTIDE SEQUENCE [LARGE SCALE GENOMIC DNA]</scope>
    <source>
        <strain evidence="1">BV-YZ2020</strain>
    </source>
</reference>
<accession>A0ACB9KW55</accession>
<organism evidence="1 2">
    <name type="scientific">Bauhinia variegata</name>
    <name type="common">Purple orchid tree</name>
    <name type="synonym">Phanera variegata</name>
    <dbReference type="NCBI Taxonomy" id="167791"/>
    <lineage>
        <taxon>Eukaryota</taxon>
        <taxon>Viridiplantae</taxon>
        <taxon>Streptophyta</taxon>
        <taxon>Embryophyta</taxon>
        <taxon>Tracheophyta</taxon>
        <taxon>Spermatophyta</taxon>
        <taxon>Magnoliopsida</taxon>
        <taxon>eudicotyledons</taxon>
        <taxon>Gunneridae</taxon>
        <taxon>Pentapetalae</taxon>
        <taxon>rosids</taxon>
        <taxon>fabids</taxon>
        <taxon>Fabales</taxon>
        <taxon>Fabaceae</taxon>
        <taxon>Cercidoideae</taxon>
        <taxon>Cercideae</taxon>
        <taxon>Bauhiniinae</taxon>
        <taxon>Bauhinia</taxon>
    </lineage>
</organism>
<dbReference type="Proteomes" id="UP000828941">
    <property type="component" value="Chromosome 13"/>
</dbReference>
<sequence length="263" mass="28667">MGSESNSGGASSTSSPSGKRARDPEDEVYLDNLHSHKRYLSEIMASSLNGLTVGDSLPDNLMESPARSESMFSLRDEMSLQYSPMSEDSDDSRFCETTINSCSSQPESHPSSPVSPYRYQRSLSVFSSAPSTSSNALHGSTVSTVTCTQSRQRGSDSEGRFPSSPSDICHSADLRRAALLRSVQMRTQPAGSASLELPYGSVQESVPNIDAEERPCSYVKSLVDEREYQIEECSSMRISEPEFSQEKPCRVLNMNVKVDDSGG</sequence>
<name>A0ACB9KW55_BAUVA</name>
<protein>
    <submittedName>
        <fullName evidence="1">Uncharacterized protein</fullName>
    </submittedName>
</protein>
<gene>
    <name evidence="1" type="ORF">L6164_034755</name>
</gene>
<evidence type="ECO:0000313" key="2">
    <source>
        <dbReference type="Proteomes" id="UP000828941"/>
    </source>
</evidence>
<dbReference type="EMBL" id="CM039438">
    <property type="protein sequence ID" value="KAI4301479.1"/>
    <property type="molecule type" value="Genomic_DNA"/>
</dbReference>
<evidence type="ECO:0000313" key="1">
    <source>
        <dbReference type="EMBL" id="KAI4301479.1"/>
    </source>
</evidence>
<keyword evidence="2" id="KW-1185">Reference proteome</keyword>